<accession>A0A2P2PW47</accession>
<dbReference type="AlphaFoldDB" id="A0A2P2PW47"/>
<organism evidence="1">
    <name type="scientific">Rhizophora mucronata</name>
    <name type="common">Asiatic mangrove</name>
    <dbReference type="NCBI Taxonomy" id="61149"/>
    <lineage>
        <taxon>Eukaryota</taxon>
        <taxon>Viridiplantae</taxon>
        <taxon>Streptophyta</taxon>
        <taxon>Embryophyta</taxon>
        <taxon>Tracheophyta</taxon>
        <taxon>Spermatophyta</taxon>
        <taxon>Magnoliopsida</taxon>
        <taxon>eudicotyledons</taxon>
        <taxon>Gunneridae</taxon>
        <taxon>Pentapetalae</taxon>
        <taxon>rosids</taxon>
        <taxon>fabids</taxon>
        <taxon>Malpighiales</taxon>
        <taxon>Rhizophoraceae</taxon>
        <taxon>Rhizophora</taxon>
    </lineage>
</organism>
<dbReference type="EMBL" id="GGEC01078441">
    <property type="protein sequence ID" value="MBX58925.1"/>
    <property type="molecule type" value="Transcribed_RNA"/>
</dbReference>
<proteinExistence type="predicted"/>
<sequence length="20" mass="2359">MIIMDMSMNTLLSIFSEIRL</sequence>
<reference evidence="1" key="1">
    <citation type="submission" date="2018-02" db="EMBL/GenBank/DDBJ databases">
        <title>Rhizophora mucronata_Transcriptome.</title>
        <authorList>
            <person name="Meera S.P."/>
            <person name="Sreeshan A."/>
            <person name="Augustine A."/>
        </authorList>
    </citation>
    <scope>NUCLEOTIDE SEQUENCE</scope>
    <source>
        <tissue evidence="1">Leaf</tissue>
    </source>
</reference>
<name>A0A2P2PW47_RHIMU</name>
<evidence type="ECO:0000313" key="1">
    <source>
        <dbReference type="EMBL" id="MBX58925.1"/>
    </source>
</evidence>
<protein>
    <submittedName>
        <fullName evidence="1">Uncharacterized protein</fullName>
    </submittedName>
</protein>